<keyword evidence="2" id="KW-1185">Reference proteome</keyword>
<dbReference type="Proteomes" id="UP000007799">
    <property type="component" value="Unassembled WGS sequence"/>
</dbReference>
<gene>
    <name evidence="1" type="ORF">PTSG_08649</name>
</gene>
<dbReference type="SUPFAM" id="SSF52047">
    <property type="entry name" value="RNI-like"/>
    <property type="match status" value="1"/>
</dbReference>
<dbReference type="InterPro" id="IPR032675">
    <property type="entry name" value="LRR_dom_sf"/>
</dbReference>
<dbReference type="AlphaFoldDB" id="F2UKA2"/>
<dbReference type="RefSeq" id="XP_004990439.1">
    <property type="nucleotide sequence ID" value="XM_004990382.1"/>
</dbReference>
<dbReference type="InterPro" id="IPR051279">
    <property type="entry name" value="PP1-Reg/Actin-Interact_Protein"/>
</dbReference>
<dbReference type="eggNOG" id="KOG4308">
    <property type="taxonomic scope" value="Eukaryota"/>
</dbReference>
<dbReference type="OrthoDB" id="333024at2759"/>
<dbReference type="PANTHER" id="PTHR24112">
    <property type="entry name" value="LEUCINE-RICH REPEAT, ISOFORM F-RELATED"/>
    <property type="match status" value="1"/>
</dbReference>
<dbReference type="Gene3D" id="3.80.10.10">
    <property type="entry name" value="Ribonuclease Inhibitor"/>
    <property type="match status" value="2"/>
</dbReference>
<sequence length="390" mass="40296">MMAWGVQRKFEVIERVEANDDKLTTVSVMSMRRITDDQCKQLLTALKGNTHVKDFSISRAFNDDLLRGFADMLAENATLTTLSPGNSSLGDAGFAALLNGIVASKSLQSLNMEHRGLTPESASAIRACFFQSHLRHLNLASNTLTGALAAALSQRQENGGAARVSGLEELNLSSTSLTAHDGRALAAAISAGHLPSLTTLDLSNNAMLGAAACDVLRAAAASSHVTTLDLSSTGMGGSGGGGGVDSDDVSGVGAALLDAFSSPNSQLKVLKLESCGLTRAALSPLTAARLESPARLAVFSLAANDGVKDVDLVHIVTKVVHAECLDLGQCGLSPGQAAAIIQALPASTRKCRLFGNAIIDTSDDDVNALLDATCAHLEDLDLGGYGLSQE</sequence>
<dbReference type="GO" id="GO:0005886">
    <property type="term" value="C:plasma membrane"/>
    <property type="evidence" value="ECO:0007669"/>
    <property type="project" value="TreeGrafter"/>
</dbReference>
<dbReference type="PANTHER" id="PTHR24112:SF66">
    <property type="entry name" value="LEUCINE-RICH REPEAT, ISOFORM F"/>
    <property type="match status" value="1"/>
</dbReference>
<dbReference type="Pfam" id="PF13516">
    <property type="entry name" value="LRR_6"/>
    <property type="match status" value="3"/>
</dbReference>
<dbReference type="SMART" id="SM00368">
    <property type="entry name" value="LRR_RI"/>
    <property type="match status" value="5"/>
</dbReference>
<dbReference type="OMA" id="TCAHLED"/>
<protein>
    <recommendedName>
        <fullName evidence="3">NOD3 protein</fullName>
    </recommendedName>
</protein>
<name>F2UKA2_SALR5</name>
<dbReference type="GO" id="GO:0034315">
    <property type="term" value="P:regulation of Arp2/3 complex-mediated actin nucleation"/>
    <property type="evidence" value="ECO:0007669"/>
    <property type="project" value="TreeGrafter"/>
</dbReference>
<accession>F2UKA2</accession>
<organism evidence="2">
    <name type="scientific">Salpingoeca rosetta (strain ATCC 50818 / BSB-021)</name>
    <dbReference type="NCBI Taxonomy" id="946362"/>
    <lineage>
        <taxon>Eukaryota</taxon>
        <taxon>Choanoflagellata</taxon>
        <taxon>Craspedida</taxon>
        <taxon>Salpingoecidae</taxon>
        <taxon>Salpingoeca</taxon>
    </lineage>
</organism>
<dbReference type="InterPro" id="IPR001611">
    <property type="entry name" value="Leu-rich_rpt"/>
</dbReference>
<dbReference type="GeneID" id="16070995"/>
<dbReference type="GO" id="GO:0030027">
    <property type="term" value="C:lamellipodium"/>
    <property type="evidence" value="ECO:0007669"/>
    <property type="project" value="TreeGrafter"/>
</dbReference>
<evidence type="ECO:0008006" key="3">
    <source>
        <dbReference type="Google" id="ProtNLM"/>
    </source>
</evidence>
<reference evidence="1" key="1">
    <citation type="submission" date="2009-08" db="EMBL/GenBank/DDBJ databases">
        <title>Annotation of Salpingoeca rosetta.</title>
        <authorList>
            <consortium name="The Broad Institute Genome Sequencing Platform"/>
            <person name="Russ C."/>
            <person name="Cuomo C."/>
            <person name="Burger G."/>
            <person name="Gray M.W."/>
            <person name="Holland P.W.H."/>
            <person name="King N."/>
            <person name="Lang F.B.F."/>
            <person name="Roger A.J."/>
            <person name="Ruiz-Trillo I."/>
            <person name="Young S.K."/>
            <person name="Zeng Q."/>
            <person name="Gargeya S."/>
            <person name="Alvarado L."/>
            <person name="Berlin A."/>
            <person name="Chapman S.B."/>
            <person name="Chen Z."/>
            <person name="Freedman E."/>
            <person name="Gellesch M."/>
            <person name="Goldberg J."/>
            <person name="Griggs A."/>
            <person name="Gujja S."/>
            <person name="Heilman E."/>
            <person name="Heiman D."/>
            <person name="Howarth C."/>
            <person name="Mehta T."/>
            <person name="Neiman D."/>
            <person name="Pearson M."/>
            <person name="Roberts A."/>
            <person name="Saif S."/>
            <person name="Shea T."/>
            <person name="Shenoy N."/>
            <person name="Sisk P."/>
            <person name="Stolte C."/>
            <person name="Sykes S."/>
            <person name="White J."/>
            <person name="Yandava C."/>
            <person name="Haas B."/>
            <person name="Nusbaum C."/>
            <person name="Birren B."/>
        </authorList>
    </citation>
    <scope>NUCLEOTIDE SEQUENCE [LARGE SCALE GENOMIC DNA]</scope>
    <source>
        <strain evidence="1">ATCC 50818</strain>
    </source>
</reference>
<dbReference type="EMBL" id="GL832978">
    <property type="protein sequence ID" value="EGD77551.1"/>
    <property type="molecule type" value="Genomic_DNA"/>
</dbReference>
<dbReference type="InParanoid" id="F2UKA2"/>
<evidence type="ECO:0000313" key="1">
    <source>
        <dbReference type="EMBL" id="EGD77551.1"/>
    </source>
</evidence>
<dbReference type="GO" id="GO:0016477">
    <property type="term" value="P:cell migration"/>
    <property type="evidence" value="ECO:0007669"/>
    <property type="project" value="TreeGrafter"/>
</dbReference>
<proteinExistence type="predicted"/>
<dbReference type="KEGG" id="sre:PTSG_08649"/>
<evidence type="ECO:0000313" key="2">
    <source>
        <dbReference type="Proteomes" id="UP000007799"/>
    </source>
</evidence>